<evidence type="ECO:0000313" key="2">
    <source>
        <dbReference type="EMBL" id="ENX11355.1"/>
    </source>
</evidence>
<dbReference type="EMBL" id="APRS01000002">
    <property type="protein sequence ID" value="ENX11355.1"/>
    <property type="molecule type" value="Genomic_DNA"/>
</dbReference>
<organism evidence="2 3">
    <name type="scientific">Acinetobacter variabilis</name>
    <dbReference type="NCBI Taxonomy" id="70346"/>
    <lineage>
        <taxon>Bacteria</taxon>
        <taxon>Pseudomonadati</taxon>
        <taxon>Pseudomonadota</taxon>
        <taxon>Gammaproteobacteria</taxon>
        <taxon>Moraxellales</taxon>
        <taxon>Moraxellaceae</taxon>
        <taxon>Acinetobacter</taxon>
    </lineage>
</organism>
<protein>
    <submittedName>
        <fullName evidence="2">Uncharacterized protein</fullName>
    </submittedName>
</protein>
<keyword evidence="1" id="KW-0732">Signal</keyword>
<feature type="signal peptide" evidence="1">
    <location>
        <begin position="1"/>
        <end position="18"/>
    </location>
</feature>
<dbReference type="Proteomes" id="UP000013101">
    <property type="component" value="Unassembled WGS sequence"/>
</dbReference>
<gene>
    <name evidence="2" type="ORF">F897_00196</name>
</gene>
<proteinExistence type="predicted"/>
<dbReference type="OrthoDB" id="6692111at2"/>
<evidence type="ECO:0000313" key="3">
    <source>
        <dbReference type="Proteomes" id="UP000013101"/>
    </source>
</evidence>
<dbReference type="PATRIC" id="fig|1217693.3.peg.189"/>
<feature type="chain" id="PRO_5004148743" evidence="1">
    <location>
        <begin position="19"/>
        <end position="66"/>
    </location>
</feature>
<name>N9PAV6_9GAMM</name>
<reference evidence="2 3" key="1">
    <citation type="submission" date="2013-02" db="EMBL/GenBank/DDBJ databases">
        <title>The Genome Sequence of Acinetobacter sp. NIPH 2171.</title>
        <authorList>
            <consortium name="The Broad Institute Genome Sequencing Platform"/>
            <consortium name="The Broad Institute Genome Sequencing Center for Infectious Disease"/>
            <person name="Cerqueira G."/>
            <person name="Feldgarden M."/>
            <person name="Courvalin P."/>
            <person name="Perichon B."/>
            <person name="Grillot-Courvalin C."/>
            <person name="Clermont D."/>
            <person name="Rocha E."/>
            <person name="Yoon E.-J."/>
            <person name="Nemec A."/>
            <person name="Walker B."/>
            <person name="Young S.K."/>
            <person name="Zeng Q."/>
            <person name="Gargeya S."/>
            <person name="Fitzgerald M."/>
            <person name="Haas B."/>
            <person name="Abouelleil A."/>
            <person name="Alvarado L."/>
            <person name="Arachchi H.M."/>
            <person name="Berlin A.M."/>
            <person name="Chapman S.B."/>
            <person name="Dewar J."/>
            <person name="Goldberg J."/>
            <person name="Griggs A."/>
            <person name="Gujja S."/>
            <person name="Hansen M."/>
            <person name="Howarth C."/>
            <person name="Imamovic A."/>
            <person name="Larimer J."/>
            <person name="McCowan C."/>
            <person name="Murphy C."/>
            <person name="Neiman D."/>
            <person name="Pearson M."/>
            <person name="Priest M."/>
            <person name="Roberts A."/>
            <person name="Saif S."/>
            <person name="Shea T."/>
            <person name="Sisk P."/>
            <person name="Sykes S."/>
            <person name="Wortman J."/>
            <person name="Nusbaum C."/>
            <person name="Birren B."/>
        </authorList>
    </citation>
    <scope>NUCLEOTIDE SEQUENCE [LARGE SCALE GENOMIC DNA]</scope>
    <source>
        <strain evidence="2 3">NIPH 2171</strain>
    </source>
</reference>
<dbReference type="HOGENOM" id="CLU_2821300_0_0_6"/>
<comment type="caution">
    <text evidence="2">The sequence shown here is derived from an EMBL/GenBank/DDBJ whole genome shotgun (WGS) entry which is preliminary data.</text>
</comment>
<sequence length="66" mass="7229">MQKILFSLILGISLSACATTNSTKSRQLDQQLQQYIGQSAESIRKDLDLTALGFKTSKAPVQTENV</sequence>
<dbReference type="PROSITE" id="PS51257">
    <property type="entry name" value="PROKAR_LIPOPROTEIN"/>
    <property type="match status" value="1"/>
</dbReference>
<evidence type="ECO:0000256" key="1">
    <source>
        <dbReference type="SAM" id="SignalP"/>
    </source>
</evidence>
<accession>N9PAV6</accession>
<dbReference type="RefSeq" id="WP_005232343.1">
    <property type="nucleotide sequence ID" value="NZ_CP083658.1"/>
</dbReference>
<dbReference type="AlphaFoldDB" id="N9PAV6"/>